<dbReference type="GO" id="GO:0005524">
    <property type="term" value="F:ATP binding"/>
    <property type="evidence" value="ECO:0007669"/>
    <property type="project" value="UniProtKB-KW"/>
</dbReference>
<comment type="similarity">
    <text evidence="1">Belongs to the folylpolyglutamate synthase family.</text>
</comment>
<dbReference type="GO" id="GO:0005737">
    <property type="term" value="C:cytoplasm"/>
    <property type="evidence" value="ECO:0007669"/>
    <property type="project" value="TreeGrafter"/>
</dbReference>
<dbReference type="InterPro" id="IPR036565">
    <property type="entry name" value="Mur-like_cat_sf"/>
</dbReference>
<dbReference type="PANTHER" id="PTHR11136:SF0">
    <property type="entry name" value="DIHYDROFOLATE SYNTHETASE-RELATED"/>
    <property type="match status" value="1"/>
</dbReference>
<gene>
    <name evidence="8" type="ORF">S01H1_73191</name>
</gene>
<accession>X0XUK7</accession>
<keyword evidence="5" id="KW-0067">ATP-binding</keyword>
<keyword evidence="4" id="KW-0547">Nucleotide-binding</keyword>
<keyword evidence="3" id="KW-0479">Metal-binding</keyword>
<evidence type="ECO:0000256" key="3">
    <source>
        <dbReference type="ARBA" id="ARBA00022723"/>
    </source>
</evidence>
<name>X0XUK7_9ZZZZ</name>
<sequence length="182" mass="19628">HLPVPLQGEHQALNCGLALALLDQLKLQGFEIEDEKAIKGLAGVYLPGRMEMIRQDPRILVDGAHNAASVQALIRAVGQHIPYDSMVMIFGCSAEKDIRGMMGQIATGADKVIFTRAAKSPRSAKPKDLAEVYEQCSGRTAQVTDSLKEAVHIARSAVSREDIICICGSFYLVGEAKVLLGN</sequence>
<organism evidence="8">
    <name type="scientific">marine sediment metagenome</name>
    <dbReference type="NCBI Taxonomy" id="412755"/>
    <lineage>
        <taxon>unclassified sequences</taxon>
        <taxon>metagenomes</taxon>
        <taxon>ecological metagenomes</taxon>
    </lineage>
</organism>
<evidence type="ECO:0000256" key="6">
    <source>
        <dbReference type="ARBA" id="ARBA00022842"/>
    </source>
</evidence>
<comment type="caution">
    <text evidence="8">The sequence shown here is derived from an EMBL/GenBank/DDBJ whole genome shotgun (WGS) entry which is preliminary data.</text>
</comment>
<protein>
    <recommendedName>
        <fullName evidence="7">Mur ligase C-terminal domain-containing protein</fullName>
    </recommendedName>
</protein>
<dbReference type="Pfam" id="PF02875">
    <property type="entry name" value="Mur_ligase_C"/>
    <property type="match status" value="1"/>
</dbReference>
<dbReference type="InterPro" id="IPR004101">
    <property type="entry name" value="Mur_ligase_C"/>
</dbReference>
<feature type="domain" description="Mur ligase C-terminal" evidence="7">
    <location>
        <begin position="48"/>
        <end position="170"/>
    </location>
</feature>
<evidence type="ECO:0000256" key="4">
    <source>
        <dbReference type="ARBA" id="ARBA00022741"/>
    </source>
</evidence>
<keyword evidence="6" id="KW-0460">Magnesium</keyword>
<dbReference type="PANTHER" id="PTHR11136">
    <property type="entry name" value="FOLYLPOLYGLUTAMATE SYNTHASE-RELATED"/>
    <property type="match status" value="1"/>
</dbReference>
<keyword evidence="2" id="KW-0436">Ligase</keyword>
<dbReference type="Gene3D" id="3.90.190.20">
    <property type="entry name" value="Mur ligase, C-terminal domain"/>
    <property type="match status" value="1"/>
</dbReference>
<dbReference type="GO" id="GO:0008841">
    <property type="term" value="F:dihydrofolate synthase activity"/>
    <property type="evidence" value="ECO:0007669"/>
    <property type="project" value="TreeGrafter"/>
</dbReference>
<dbReference type="EMBL" id="BARS01048890">
    <property type="protein sequence ID" value="GAG28496.1"/>
    <property type="molecule type" value="Genomic_DNA"/>
</dbReference>
<evidence type="ECO:0000256" key="1">
    <source>
        <dbReference type="ARBA" id="ARBA00008276"/>
    </source>
</evidence>
<proteinExistence type="inferred from homology"/>
<dbReference type="SUPFAM" id="SSF53244">
    <property type="entry name" value="MurD-like peptide ligases, peptide-binding domain"/>
    <property type="match status" value="1"/>
</dbReference>
<evidence type="ECO:0000256" key="5">
    <source>
        <dbReference type="ARBA" id="ARBA00022840"/>
    </source>
</evidence>
<evidence type="ECO:0000259" key="7">
    <source>
        <dbReference type="Pfam" id="PF02875"/>
    </source>
</evidence>
<evidence type="ECO:0000256" key="2">
    <source>
        <dbReference type="ARBA" id="ARBA00022598"/>
    </source>
</evidence>
<feature type="non-terminal residue" evidence="8">
    <location>
        <position position="1"/>
    </location>
</feature>
<dbReference type="InterPro" id="IPR036615">
    <property type="entry name" value="Mur_ligase_C_dom_sf"/>
</dbReference>
<dbReference type="GO" id="GO:0004326">
    <property type="term" value="F:tetrahydrofolylpolyglutamate synthase activity"/>
    <property type="evidence" value="ECO:0007669"/>
    <property type="project" value="InterPro"/>
</dbReference>
<reference evidence="8" key="1">
    <citation type="journal article" date="2014" name="Front. Microbiol.">
        <title>High frequency of phylogenetically diverse reductive dehalogenase-homologous genes in deep subseafloor sedimentary metagenomes.</title>
        <authorList>
            <person name="Kawai M."/>
            <person name="Futagami T."/>
            <person name="Toyoda A."/>
            <person name="Takaki Y."/>
            <person name="Nishi S."/>
            <person name="Hori S."/>
            <person name="Arai W."/>
            <person name="Tsubouchi T."/>
            <person name="Morono Y."/>
            <person name="Uchiyama I."/>
            <person name="Ito T."/>
            <person name="Fujiyama A."/>
            <person name="Inagaki F."/>
            <person name="Takami H."/>
        </authorList>
    </citation>
    <scope>NUCLEOTIDE SEQUENCE</scope>
    <source>
        <strain evidence="8">Expedition CK06-06</strain>
    </source>
</reference>
<evidence type="ECO:0000313" key="8">
    <source>
        <dbReference type="EMBL" id="GAG28496.1"/>
    </source>
</evidence>
<dbReference type="GO" id="GO:0046872">
    <property type="term" value="F:metal ion binding"/>
    <property type="evidence" value="ECO:0007669"/>
    <property type="project" value="UniProtKB-KW"/>
</dbReference>
<dbReference type="SUPFAM" id="SSF53623">
    <property type="entry name" value="MurD-like peptide ligases, catalytic domain"/>
    <property type="match status" value="1"/>
</dbReference>
<dbReference type="InterPro" id="IPR001645">
    <property type="entry name" value="Folylpolyglutamate_synth"/>
</dbReference>
<dbReference type="AlphaFoldDB" id="X0XUK7"/>
<dbReference type="Gene3D" id="3.40.1190.10">
    <property type="entry name" value="Mur-like, catalytic domain"/>
    <property type="match status" value="1"/>
</dbReference>